<dbReference type="Proteomes" id="UP001317613">
    <property type="component" value="Chromosome"/>
</dbReference>
<proteinExistence type="predicted"/>
<accession>A0AC59HP65</accession>
<dbReference type="EMBL" id="AP026729">
    <property type="protein sequence ID" value="BDQ61452.1"/>
    <property type="molecule type" value="Genomic_DNA"/>
</dbReference>
<evidence type="ECO:0000313" key="2">
    <source>
        <dbReference type="Proteomes" id="UP001317613"/>
    </source>
</evidence>
<gene>
    <name evidence="1" type="ORF">EfsSVR2332_15300</name>
</gene>
<evidence type="ECO:0000313" key="1">
    <source>
        <dbReference type="EMBL" id="BDQ61452.1"/>
    </source>
</evidence>
<protein>
    <submittedName>
        <fullName evidence="1">Uncharacterized protein</fullName>
    </submittedName>
</protein>
<sequence length="144" mass="16179">MLDIGTYAVSFARWFLSSQPDVLASSMVPFSTGVDEQSVTLLRNKENELATISLTFQAKMPKQGIVAFEDAYITITDYPRADEAIVHYNDGTVETIVSGYSAEAMNYEIYNMVEAIKGTQPNRSLFFTTEVIDILDQMQKLWQA</sequence>
<name>A0AC59HP65_ENTFL</name>
<organism evidence="1 2">
    <name type="scientific">Enterococcus faecalis</name>
    <name type="common">Streptococcus faecalis</name>
    <dbReference type="NCBI Taxonomy" id="1351"/>
    <lineage>
        <taxon>Bacteria</taxon>
        <taxon>Bacillati</taxon>
        <taxon>Bacillota</taxon>
        <taxon>Bacilli</taxon>
        <taxon>Lactobacillales</taxon>
        <taxon>Enterococcaceae</taxon>
        <taxon>Enterococcus</taxon>
    </lineage>
</organism>
<reference evidence="1" key="1">
    <citation type="submission" date="2022-08" db="EMBL/GenBank/DDBJ databases">
        <title>Molecular epidemiological analysis of five strains of VanD-type vancomycin-resistant Enterococcus faecalis.</title>
        <authorList>
            <person name="Mimura K."/>
            <person name="Hashimoto Y."/>
            <person name="Tomita H."/>
        </authorList>
    </citation>
    <scope>NUCLEOTIDE SEQUENCE</scope>
    <source>
        <strain evidence="1">SVR2332</strain>
    </source>
</reference>